<organism evidence="7 8">
    <name type="scientific">Elaphomyces granulatus</name>
    <dbReference type="NCBI Taxonomy" id="519963"/>
    <lineage>
        <taxon>Eukaryota</taxon>
        <taxon>Fungi</taxon>
        <taxon>Dikarya</taxon>
        <taxon>Ascomycota</taxon>
        <taxon>Pezizomycotina</taxon>
        <taxon>Eurotiomycetes</taxon>
        <taxon>Eurotiomycetidae</taxon>
        <taxon>Eurotiales</taxon>
        <taxon>Elaphomycetaceae</taxon>
        <taxon>Elaphomyces</taxon>
    </lineage>
</organism>
<reference evidence="7 8" key="1">
    <citation type="journal article" date="2015" name="Environ. Microbiol.">
        <title>Metagenome sequence of Elaphomyces granulatus from sporocarp tissue reveals Ascomycota ectomycorrhizal fingerprints of genome expansion and a Proteobacteria-rich microbiome.</title>
        <authorList>
            <person name="Quandt C.A."/>
            <person name="Kohler A."/>
            <person name="Hesse C.N."/>
            <person name="Sharpton T.J."/>
            <person name="Martin F."/>
            <person name="Spatafora J.W."/>
        </authorList>
    </citation>
    <scope>NUCLEOTIDE SEQUENCE [LARGE SCALE GENOMIC DNA]</scope>
    <source>
        <strain evidence="7 8">OSC145934</strain>
    </source>
</reference>
<dbReference type="Proteomes" id="UP000243515">
    <property type="component" value="Unassembled WGS sequence"/>
</dbReference>
<feature type="transmembrane region" description="Helical" evidence="5">
    <location>
        <begin position="39"/>
        <end position="61"/>
    </location>
</feature>
<name>A0A232LXK1_9EURO</name>
<evidence type="ECO:0000256" key="5">
    <source>
        <dbReference type="SAM" id="Phobius"/>
    </source>
</evidence>
<dbReference type="GO" id="GO:0070941">
    <property type="term" value="P:eisosome assembly"/>
    <property type="evidence" value="ECO:0007669"/>
    <property type="project" value="TreeGrafter"/>
</dbReference>
<comment type="caution">
    <text evidence="7">The sequence shown here is derived from an EMBL/GenBank/DDBJ whole genome shotgun (WGS) entry which is preliminary data.</text>
</comment>
<evidence type="ECO:0000313" key="8">
    <source>
        <dbReference type="Proteomes" id="UP000243515"/>
    </source>
</evidence>
<keyword evidence="4 5" id="KW-0472">Membrane</keyword>
<dbReference type="AlphaFoldDB" id="A0A232LXK1"/>
<evidence type="ECO:0000259" key="6">
    <source>
        <dbReference type="Pfam" id="PF01284"/>
    </source>
</evidence>
<dbReference type="InterPro" id="IPR008253">
    <property type="entry name" value="Marvel"/>
</dbReference>
<dbReference type="OrthoDB" id="2017497at2759"/>
<feature type="domain" description="MARVEL" evidence="6">
    <location>
        <begin position="5"/>
        <end position="155"/>
    </location>
</feature>
<evidence type="ECO:0000313" key="7">
    <source>
        <dbReference type="EMBL" id="OXV08891.1"/>
    </source>
</evidence>
<feature type="transmembrane region" description="Helical" evidence="5">
    <location>
        <begin position="68"/>
        <end position="92"/>
    </location>
</feature>
<dbReference type="EMBL" id="NPHW01003838">
    <property type="protein sequence ID" value="OXV08891.1"/>
    <property type="molecule type" value="Genomic_DNA"/>
</dbReference>
<dbReference type="GO" id="GO:0005886">
    <property type="term" value="C:plasma membrane"/>
    <property type="evidence" value="ECO:0007669"/>
    <property type="project" value="TreeGrafter"/>
</dbReference>
<evidence type="ECO:0000256" key="1">
    <source>
        <dbReference type="ARBA" id="ARBA00004141"/>
    </source>
</evidence>
<sequence length="175" mass="18288">MWLITVIPRVFQFLFAIIVLGLSVSLAKGQVIGSVPATTGYGSFTGGLGILAAIVGFAALLTDFLEGIISWAIDGLACVAFLAGGIAFAVGLRGTDCSDINTTWNNAILSGGCDANGCDYFGGDIDHIEQTVKSRCTSAKADAAFMFLGFIFCMFVIAGSMFFSQNKRNRSGAVV</sequence>
<evidence type="ECO:0000256" key="2">
    <source>
        <dbReference type="ARBA" id="ARBA00022692"/>
    </source>
</evidence>
<evidence type="ECO:0000256" key="4">
    <source>
        <dbReference type="ARBA" id="ARBA00023136"/>
    </source>
</evidence>
<evidence type="ECO:0000256" key="3">
    <source>
        <dbReference type="ARBA" id="ARBA00022989"/>
    </source>
</evidence>
<keyword evidence="2 5" id="KW-0812">Transmembrane</keyword>
<dbReference type="GO" id="GO:0072659">
    <property type="term" value="P:protein localization to plasma membrane"/>
    <property type="evidence" value="ECO:0007669"/>
    <property type="project" value="TreeGrafter"/>
</dbReference>
<dbReference type="PANTHER" id="PTHR28165">
    <property type="entry name" value="NON-CLASSICAL EXPORT PROTEIN 2-RELATED"/>
    <property type="match status" value="1"/>
</dbReference>
<comment type="subcellular location">
    <subcellularLocation>
        <location evidence="1">Membrane</location>
        <topology evidence="1">Multi-pass membrane protein</topology>
    </subcellularLocation>
</comment>
<dbReference type="PANTHER" id="PTHR28165:SF2">
    <property type="entry name" value="MARVEL DOMAIN-CONTAINING PROTEIN"/>
    <property type="match status" value="1"/>
</dbReference>
<proteinExistence type="predicted"/>
<dbReference type="InterPro" id="IPR052649">
    <property type="entry name" value="NCE102-like"/>
</dbReference>
<keyword evidence="8" id="KW-1185">Reference proteome</keyword>
<keyword evidence="3 5" id="KW-1133">Transmembrane helix</keyword>
<dbReference type="Pfam" id="PF01284">
    <property type="entry name" value="MARVEL"/>
    <property type="match status" value="1"/>
</dbReference>
<protein>
    <recommendedName>
        <fullName evidence="6">MARVEL domain-containing protein</fullName>
    </recommendedName>
</protein>
<gene>
    <name evidence="7" type="ORF">Egran_03346</name>
</gene>
<accession>A0A232LXK1</accession>
<dbReference type="GO" id="GO:0032126">
    <property type="term" value="C:eisosome"/>
    <property type="evidence" value="ECO:0007669"/>
    <property type="project" value="TreeGrafter"/>
</dbReference>
<feature type="transmembrane region" description="Helical" evidence="5">
    <location>
        <begin position="143"/>
        <end position="163"/>
    </location>
</feature>